<dbReference type="EMBL" id="AP018227">
    <property type="protein sequence ID" value="BAY81390.1"/>
    <property type="molecule type" value="Genomic_DNA"/>
</dbReference>
<evidence type="ECO:0000313" key="4">
    <source>
        <dbReference type="Proteomes" id="UP000218418"/>
    </source>
</evidence>
<dbReference type="SMART" id="SM00304">
    <property type="entry name" value="HAMP"/>
    <property type="match status" value="1"/>
</dbReference>
<feature type="domain" description="HAMP" evidence="2">
    <location>
        <begin position="239"/>
        <end position="291"/>
    </location>
</feature>
<proteinExistence type="predicted"/>
<accession>A0A1Z4LJG9</accession>
<evidence type="ECO:0000256" key="1">
    <source>
        <dbReference type="SAM" id="Phobius"/>
    </source>
</evidence>
<keyword evidence="1" id="KW-0472">Membrane</keyword>
<sequence length="298" mass="33879">MKIETKVNLALIIIFIFGILINGVLLSNVLEQKTQKEIHSKAMTLMALNNSIGEYTNKRLQPLLIKKMEENPNIFIPEAISSFSVREIFGTFRSNPGYADYFYKDATLNPTNLRDKADDFETEIINRFRLSESNKTSLSGYRTILGTKLYYTAKPFSINNKSCLRCHTTPEKAPKSQLAIYGTENGFGWKLNEILGIQIIYIPAEQIIEYAHRLFVIIIGIITMIFAAMVITVNLFLKRAILKRIKKIARVVNQVSIGNLHVNLDKQKTDEIGNVAESFYRMKSSLEIAMGMLSNKKP</sequence>
<dbReference type="PROSITE" id="PS50885">
    <property type="entry name" value="HAMP"/>
    <property type="match status" value="1"/>
</dbReference>
<dbReference type="GO" id="GO:0007165">
    <property type="term" value="P:signal transduction"/>
    <property type="evidence" value="ECO:0007669"/>
    <property type="project" value="InterPro"/>
</dbReference>
<dbReference type="OrthoDB" id="114218at2"/>
<reference evidence="3 4" key="1">
    <citation type="submission" date="2017-06" db="EMBL/GenBank/DDBJ databases">
        <title>Genome sequencing of cyanobaciteial culture collection at National Institute for Environmental Studies (NIES).</title>
        <authorList>
            <person name="Hirose Y."/>
            <person name="Shimura Y."/>
            <person name="Fujisawa T."/>
            <person name="Nakamura Y."/>
            <person name="Kawachi M."/>
        </authorList>
    </citation>
    <scope>NUCLEOTIDE SEQUENCE [LARGE SCALE GENOMIC DNA]</scope>
    <source>
        <strain evidence="3 4">NIES-267</strain>
    </source>
</reference>
<keyword evidence="1" id="KW-1133">Transmembrane helix</keyword>
<dbReference type="Pfam" id="PF11845">
    <property type="entry name" value="Tll0287-like"/>
    <property type="match status" value="1"/>
</dbReference>
<dbReference type="InterPro" id="IPR021796">
    <property type="entry name" value="Tll0287-like_dom"/>
</dbReference>
<feature type="transmembrane region" description="Helical" evidence="1">
    <location>
        <begin position="214"/>
        <end position="237"/>
    </location>
</feature>
<dbReference type="AlphaFoldDB" id="A0A1Z4LJG9"/>
<dbReference type="SUPFAM" id="SSF158472">
    <property type="entry name" value="HAMP domain-like"/>
    <property type="match status" value="1"/>
</dbReference>
<dbReference type="GO" id="GO:0016020">
    <property type="term" value="C:membrane"/>
    <property type="evidence" value="ECO:0007669"/>
    <property type="project" value="InterPro"/>
</dbReference>
<keyword evidence="1" id="KW-0812">Transmembrane</keyword>
<dbReference type="Proteomes" id="UP000218418">
    <property type="component" value="Chromosome"/>
</dbReference>
<evidence type="ECO:0000313" key="3">
    <source>
        <dbReference type="EMBL" id="BAY81390.1"/>
    </source>
</evidence>
<organism evidence="3 4">
    <name type="scientific">Calothrix parasitica NIES-267</name>
    <dbReference type="NCBI Taxonomy" id="1973488"/>
    <lineage>
        <taxon>Bacteria</taxon>
        <taxon>Bacillati</taxon>
        <taxon>Cyanobacteriota</taxon>
        <taxon>Cyanophyceae</taxon>
        <taxon>Nostocales</taxon>
        <taxon>Calotrichaceae</taxon>
        <taxon>Calothrix</taxon>
    </lineage>
</organism>
<protein>
    <submittedName>
        <fullName evidence="3">Sensor protein</fullName>
    </submittedName>
</protein>
<feature type="transmembrane region" description="Helical" evidence="1">
    <location>
        <begin position="7"/>
        <end position="30"/>
    </location>
</feature>
<keyword evidence="4" id="KW-1185">Reference proteome</keyword>
<evidence type="ECO:0000259" key="2">
    <source>
        <dbReference type="PROSITE" id="PS50885"/>
    </source>
</evidence>
<name>A0A1Z4LJG9_9CYAN</name>
<dbReference type="Pfam" id="PF00672">
    <property type="entry name" value="HAMP"/>
    <property type="match status" value="1"/>
</dbReference>
<dbReference type="Gene3D" id="6.10.340.10">
    <property type="match status" value="1"/>
</dbReference>
<gene>
    <name evidence="3" type="ORF">NIES267_08660</name>
</gene>
<dbReference type="CDD" id="cd06225">
    <property type="entry name" value="HAMP"/>
    <property type="match status" value="1"/>
</dbReference>
<dbReference type="InterPro" id="IPR003660">
    <property type="entry name" value="HAMP_dom"/>
</dbReference>